<evidence type="ECO:0000313" key="2">
    <source>
        <dbReference type="Proteomes" id="UP000824175"/>
    </source>
</evidence>
<dbReference type="Proteomes" id="UP000824175">
    <property type="component" value="Unassembled WGS sequence"/>
</dbReference>
<sequence>MITNASLPIYEIQPDNSFGEKTEEIIKPVFFSLKKGTVQIGEYICEKRQKLPGSVCPQTLFFIQPDFRLMNLS</sequence>
<dbReference type="AlphaFoldDB" id="A0A9D1HQQ6"/>
<gene>
    <name evidence="1" type="ORF">IAD15_10490</name>
</gene>
<protein>
    <submittedName>
        <fullName evidence="1">Uncharacterized protein</fullName>
    </submittedName>
</protein>
<proteinExistence type="predicted"/>
<name>A0A9D1HQQ6_9FIRM</name>
<comment type="caution">
    <text evidence="1">The sequence shown here is derived from an EMBL/GenBank/DDBJ whole genome shotgun (WGS) entry which is preliminary data.</text>
</comment>
<organism evidence="1 2">
    <name type="scientific">Candidatus Fimiplasma intestinipullorum</name>
    <dbReference type="NCBI Taxonomy" id="2840825"/>
    <lineage>
        <taxon>Bacteria</taxon>
        <taxon>Bacillati</taxon>
        <taxon>Bacillota</taxon>
        <taxon>Clostridia</taxon>
        <taxon>Eubacteriales</taxon>
        <taxon>Candidatus Fimiplasma</taxon>
    </lineage>
</organism>
<accession>A0A9D1HQQ6</accession>
<dbReference type="EMBL" id="DVMJ01000091">
    <property type="protein sequence ID" value="HIU14476.1"/>
    <property type="molecule type" value="Genomic_DNA"/>
</dbReference>
<evidence type="ECO:0000313" key="1">
    <source>
        <dbReference type="EMBL" id="HIU14476.1"/>
    </source>
</evidence>
<reference evidence="1" key="1">
    <citation type="submission" date="2020-10" db="EMBL/GenBank/DDBJ databases">
        <authorList>
            <person name="Gilroy R."/>
        </authorList>
    </citation>
    <scope>NUCLEOTIDE SEQUENCE</scope>
    <source>
        <strain evidence="1">CHK195-11698</strain>
    </source>
</reference>
<reference evidence="1" key="2">
    <citation type="journal article" date="2021" name="PeerJ">
        <title>Extensive microbial diversity within the chicken gut microbiome revealed by metagenomics and culture.</title>
        <authorList>
            <person name="Gilroy R."/>
            <person name="Ravi A."/>
            <person name="Getino M."/>
            <person name="Pursley I."/>
            <person name="Horton D.L."/>
            <person name="Alikhan N.F."/>
            <person name="Baker D."/>
            <person name="Gharbi K."/>
            <person name="Hall N."/>
            <person name="Watson M."/>
            <person name="Adriaenssens E.M."/>
            <person name="Foster-Nyarko E."/>
            <person name="Jarju S."/>
            <person name="Secka A."/>
            <person name="Antonio M."/>
            <person name="Oren A."/>
            <person name="Chaudhuri R.R."/>
            <person name="La Ragione R."/>
            <person name="Hildebrand F."/>
            <person name="Pallen M.J."/>
        </authorList>
    </citation>
    <scope>NUCLEOTIDE SEQUENCE</scope>
    <source>
        <strain evidence="1">CHK195-11698</strain>
    </source>
</reference>